<dbReference type="AlphaFoldDB" id="A0A9Q1K4F2"/>
<organism evidence="2 3">
    <name type="scientific">Carnegiea gigantea</name>
    <dbReference type="NCBI Taxonomy" id="171969"/>
    <lineage>
        <taxon>Eukaryota</taxon>
        <taxon>Viridiplantae</taxon>
        <taxon>Streptophyta</taxon>
        <taxon>Embryophyta</taxon>
        <taxon>Tracheophyta</taxon>
        <taxon>Spermatophyta</taxon>
        <taxon>Magnoliopsida</taxon>
        <taxon>eudicotyledons</taxon>
        <taxon>Gunneridae</taxon>
        <taxon>Pentapetalae</taxon>
        <taxon>Caryophyllales</taxon>
        <taxon>Cactineae</taxon>
        <taxon>Cactaceae</taxon>
        <taxon>Cactoideae</taxon>
        <taxon>Echinocereeae</taxon>
        <taxon>Carnegiea</taxon>
    </lineage>
</organism>
<evidence type="ECO:0000313" key="3">
    <source>
        <dbReference type="Proteomes" id="UP001153076"/>
    </source>
</evidence>
<feature type="compositionally biased region" description="Basic and acidic residues" evidence="1">
    <location>
        <begin position="116"/>
        <end position="143"/>
    </location>
</feature>
<feature type="region of interest" description="Disordered" evidence="1">
    <location>
        <begin position="1"/>
        <end position="57"/>
    </location>
</feature>
<proteinExistence type="predicted"/>
<feature type="region of interest" description="Disordered" evidence="1">
    <location>
        <begin position="116"/>
        <end position="164"/>
    </location>
</feature>
<name>A0A9Q1K4F2_9CARY</name>
<dbReference type="EMBL" id="JAKOGI010000356">
    <property type="protein sequence ID" value="KAJ8436218.1"/>
    <property type="molecule type" value="Genomic_DNA"/>
</dbReference>
<evidence type="ECO:0000313" key="2">
    <source>
        <dbReference type="EMBL" id="KAJ8436218.1"/>
    </source>
</evidence>
<keyword evidence="3" id="KW-1185">Reference proteome</keyword>
<feature type="compositionally biased region" description="Basic and acidic residues" evidence="1">
    <location>
        <begin position="18"/>
        <end position="27"/>
    </location>
</feature>
<comment type="caution">
    <text evidence="2">The sequence shown here is derived from an EMBL/GenBank/DDBJ whole genome shotgun (WGS) entry which is preliminary data.</text>
</comment>
<evidence type="ECO:0000256" key="1">
    <source>
        <dbReference type="SAM" id="MobiDB-lite"/>
    </source>
</evidence>
<reference evidence="2" key="1">
    <citation type="submission" date="2022-04" db="EMBL/GenBank/DDBJ databases">
        <title>Carnegiea gigantea Genome sequencing and assembly v2.</title>
        <authorList>
            <person name="Copetti D."/>
            <person name="Sanderson M.J."/>
            <person name="Burquez A."/>
            <person name="Wojciechowski M.F."/>
        </authorList>
    </citation>
    <scope>NUCLEOTIDE SEQUENCE</scope>
    <source>
        <strain evidence="2">SGP5-SGP5p</strain>
        <tissue evidence="2">Aerial part</tissue>
    </source>
</reference>
<accession>A0A9Q1K4F2</accession>
<dbReference type="Proteomes" id="UP001153076">
    <property type="component" value="Unassembled WGS sequence"/>
</dbReference>
<gene>
    <name evidence="2" type="ORF">Cgig2_006905</name>
</gene>
<sequence length="164" mass="18108">MEQPFHSDTFYPPSFRPNSERQSEKPRQLGRSGPEWPSFESLAGSGGLGVIGSDNDGIIVSPRRIGRAEEYLDDIPPINVSVFSCFYTEAESAPKGNKSLISSDNFLNLVKYSKEKQSGRYREGETPPDDGRYGAEWRAERSRAGRRNSKSDWPAGGSDGTLAT</sequence>
<protein>
    <submittedName>
        <fullName evidence="2">Uncharacterized protein</fullName>
    </submittedName>
</protein>